<dbReference type="SUPFAM" id="SSF57362">
    <property type="entry name" value="BPTI-like"/>
    <property type="match status" value="1"/>
</dbReference>
<dbReference type="InterPro" id="IPR036880">
    <property type="entry name" value="Kunitz_BPTI_sf"/>
</dbReference>
<dbReference type="PROSITE" id="PS50279">
    <property type="entry name" value="BPTI_KUNITZ_2"/>
    <property type="match status" value="1"/>
</dbReference>
<dbReference type="InterPro" id="IPR002223">
    <property type="entry name" value="Kunitz_BPTI"/>
</dbReference>
<evidence type="ECO:0000256" key="5">
    <source>
        <dbReference type="ARBA" id="ARBA00023157"/>
    </source>
</evidence>
<reference evidence="7 8" key="1">
    <citation type="submission" date="2024-08" db="EMBL/GenBank/DDBJ databases">
        <authorList>
            <person name="Cucini C."/>
            <person name="Frati F."/>
        </authorList>
    </citation>
    <scope>NUCLEOTIDE SEQUENCE [LARGE SCALE GENOMIC DNA]</scope>
</reference>
<evidence type="ECO:0000256" key="4">
    <source>
        <dbReference type="ARBA" id="ARBA00022900"/>
    </source>
</evidence>
<gene>
    <name evidence="7" type="ORF">ODALV1_LOCUS29064</name>
</gene>
<dbReference type="InterPro" id="IPR020901">
    <property type="entry name" value="Prtase_inh_Kunz-CS"/>
</dbReference>
<protein>
    <recommendedName>
        <fullName evidence="6">BPTI/Kunitz inhibitor domain-containing protein</fullName>
    </recommendedName>
</protein>
<dbReference type="PANTHER" id="PTHR10083">
    <property type="entry name" value="KUNITZ-TYPE PROTEASE INHIBITOR-RELATED"/>
    <property type="match status" value="1"/>
</dbReference>
<evidence type="ECO:0000259" key="6">
    <source>
        <dbReference type="PROSITE" id="PS50279"/>
    </source>
</evidence>
<dbReference type="InterPro" id="IPR050098">
    <property type="entry name" value="TFPI/VKTCI-like"/>
</dbReference>
<keyword evidence="3" id="KW-0646">Protease inhibitor</keyword>
<keyword evidence="5" id="KW-1015">Disulfide bond</keyword>
<evidence type="ECO:0000256" key="3">
    <source>
        <dbReference type="ARBA" id="ARBA00022690"/>
    </source>
</evidence>
<sequence>MESNLKTSVLKPFITCLGIFLFVASGECRRPPQQQQDTQMPPIPTDPEACYLPEKPEPCLAYIPRFHFDITTGQCHEFIWGGCQANANNFQTEDECLRFRNFCLRNERKSGKRMTSSTSTTTGAPIKLKRIQI</sequence>
<dbReference type="PANTHER" id="PTHR10083:SF381">
    <property type="entry name" value="BPTI_KUNITZ INHIBITOR DOMAIN-CONTAINING PROTEIN"/>
    <property type="match status" value="1"/>
</dbReference>
<name>A0ABP1S2L3_9HEXA</name>
<feature type="domain" description="BPTI/Kunitz inhibitor" evidence="6">
    <location>
        <begin position="50"/>
        <end position="100"/>
    </location>
</feature>
<evidence type="ECO:0000256" key="2">
    <source>
        <dbReference type="ARBA" id="ARBA00022525"/>
    </source>
</evidence>
<comment type="caution">
    <text evidence="7">The sequence shown here is derived from an EMBL/GenBank/DDBJ whole genome shotgun (WGS) entry which is preliminary data.</text>
</comment>
<keyword evidence="8" id="KW-1185">Reference proteome</keyword>
<dbReference type="Gene3D" id="4.10.410.10">
    <property type="entry name" value="Pancreatic trypsin inhibitor Kunitz domain"/>
    <property type="match status" value="1"/>
</dbReference>
<organism evidence="7 8">
    <name type="scientific">Orchesella dallaii</name>
    <dbReference type="NCBI Taxonomy" id="48710"/>
    <lineage>
        <taxon>Eukaryota</taxon>
        <taxon>Metazoa</taxon>
        <taxon>Ecdysozoa</taxon>
        <taxon>Arthropoda</taxon>
        <taxon>Hexapoda</taxon>
        <taxon>Collembola</taxon>
        <taxon>Entomobryomorpha</taxon>
        <taxon>Entomobryoidea</taxon>
        <taxon>Orchesellidae</taxon>
        <taxon>Orchesellinae</taxon>
        <taxon>Orchesella</taxon>
    </lineage>
</organism>
<comment type="subcellular location">
    <subcellularLocation>
        <location evidence="1">Secreted</location>
    </subcellularLocation>
</comment>
<evidence type="ECO:0000313" key="7">
    <source>
        <dbReference type="EMBL" id="CAL8142489.1"/>
    </source>
</evidence>
<dbReference type="Proteomes" id="UP001642540">
    <property type="component" value="Unassembled WGS sequence"/>
</dbReference>
<accession>A0ABP1S2L3</accession>
<keyword evidence="4" id="KW-0722">Serine protease inhibitor</keyword>
<keyword evidence="2" id="KW-0964">Secreted</keyword>
<proteinExistence type="predicted"/>
<dbReference type="SMART" id="SM00131">
    <property type="entry name" value="KU"/>
    <property type="match status" value="1"/>
</dbReference>
<dbReference type="Pfam" id="PF00014">
    <property type="entry name" value="Kunitz_BPTI"/>
    <property type="match status" value="1"/>
</dbReference>
<evidence type="ECO:0000256" key="1">
    <source>
        <dbReference type="ARBA" id="ARBA00004613"/>
    </source>
</evidence>
<dbReference type="EMBL" id="CAXLJM020000148">
    <property type="protein sequence ID" value="CAL8142489.1"/>
    <property type="molecule type" value="Genomic_DNA"/>
</dbReference>
<dbReference type="PROSITE" id="PS00280">
    <property type="entry name" value="BPTI_KUNITZ_1"/>
    <property type="match status" value="1"/>
</dbReference>
<dbReference type="PRINTS" id="PR00759">
    <property type="entry name" value="BASICPTASE"/>
</dbReference>
<evidence type="ECO:0000313" key="8">
    <source>
        <dbReference type="Proteomes" id="UP001642540"/>
    </source>
</evidence>